<name>A0A512L4J4_9PROT</name>
<feature type="transmembrane region" description="Helical" evidence="1">
    <location>
        <begin position="145"/>
        <end position="164"/>
    </location>
</feature>
<keyword evidence="1" id="KW-0812">Transmembrane</keyword>
<keyword evidence="4" id="KW-1185">Reference proteome</keyword>
<comment type="caution">
    <text evidence="3">The sequence shown here is derived from an EMBL/GenBank/DDBJ whole genome shotgun (WGS) entry which is preliminary data.</text>
</comment>
<feature type="domain" description="HPP transmembrane region" evidence="2">
    <location>
        <begin position="21"/>
        <end position="172"/>
    </location>
</feature>
<accession>A0A512L4J4</accession>
<dbReference type="OrthoDB" id="9811720at2"/>
<evidence type="ECO:0000256" key="1">
    <source>
        <dbReference type="SAM" id="Phobius"/>
    </source>
</evidence>
<evidence type="ECO:0000313" key="3">
    <source>
        <dbReference type="EMBL" id="GEP29399.1"/>
    </source>
</evidence>
<dbReference type="InterPro" id="IPR007065">
    <property type="entry name" value="HPP"/>
</dbReference>
<feature type="transmembrane region" description="Helical" evidence="1">
    <location>
        <begin position="49"/>
        <end position="67"/>
    </location>
</feature>
<dbReference type="Pfam" id="PF04982">
    <property type="entry name" value="TM_HPP"/>
    <property type="match status" value="1"/>
</dbReference>
<organism evidence="3 4">
    <name type="scientific">Sulfuriferula plumbiphila</name>
    <dbReference type="NCBI Taxonomy" id="171865"/>
    <lineage>
        <taxon>Bacteria</taxon>
        <taxon>Pseudomonadati</taxon>
        <taxon>Pseudomonadota</taxon>
        <taxon>Betaproteobacteria</taxon>
        <taxon>Nitrosomonadales</taxon>
        <taxon>Sulfuricellaceae</taxon>
        <taxon>Sulfuriferula</taxon>
    </lineage>
</organism>
<evidence type="ECO:0000259" key="2">
    <source>
        <dbReference type="Pfam" id="PF04982"/>
    </source>
</evidence>
<protein>
    <recommendedName>
        <fullName evidence="2">HPP transmembrane region domain-containing protein</fullName>
    </recommendedName>
</protein>
<keyword evidence="1" id="KW-1133">Transmembrane helix</keyword>
<dbReference type="PANTHER" id="PTHR33741">
    <property type="entry name" value="TRANSMEMBRANE PROTEIN DDB_G0269096-RELATED"/>
    <property type="match status" value="1"/>
</dbReference>
<sequence>MKHIIKNLGITFSYQLPLPGHREKWISGLGGAVGIAMTLWISQLVPGHHAILIVASMGASAVLLFAAPHSAFSTPWAVLGGHVISALIGIACAWLVPNLFIATPLALGLAIVCMYYLHCIHPPGGATALIAVMGGPEIHAMGLDYILFPILVNAGILVAVAMVFNQLLRARQEAHVADVESHLHLPEKYLIRHSDLVYALSEIQSYIDVSEEDLLRVYNLATEHAHPGEMERDK</sequence>
<dbReference type="Proteomes" id="UP000321337">
    <property type="component" value="Unassembled WGS sequence"/>
</dbReference>
<dbReference type="RefSeq" id="WP_147070496.1">
    <property type="nucleotide sequence ID" value="NZ_AP021884.1"/>
</dbReference>
<dbReference type="AlphaFoldDB" id="A0A512L4J4"/>
<gene>
    <name evidence="3" type="ORF">TPL01_05370</name>
</gene>
<evidence type="ECO:0000313" key="4">
    <source>
        <dbReference type="Proteomes" id="UP000321337"/>
    </source>
</evidence>
<dbReference type="InterPro" id="IPR058581">
    <property type="entry name" value="TM_HPP"/>
</dbReference>
<feature type="transmembrane region" description="Helical" evidence="1">
    <location>
        <begin position="73"/>
        <end position="92"/>
    </location>
</feature>
<proteinExistence type="predicted"/>
<reference evidence="3 4" key="1">
    <citation type="submission" date="2019-07" db="EMBL/GenBank/DDBJ databases">
        <title>Whole genome shotgun sequence of Thiobacillus plumbophilus NBRC 107929.</title>
        <authorList>
            <person name="Hosoyama A."/>
            <person name="Uohara A."/>
            <person name="Ohji S."/>
            <person name="Ichikawa N."/>
        </authorList>
    </citation>
    <scope>NUCLEOTIDE SEQUENCE [LARGE SCALE GENOMIC DNA]</scope>
    <source>
        <strain evidence="3 4">NBRC 107929</strain>
    </source>
</reference>
<dbReference type="PANTHER" id="PTHR33741:SF5">
    <property type="entry name" value="TRANSMEMBRANE PROTEIN DDB_G0269096-RELATED"/>
    <property type="match status" value="1"/>
</dbReference>
<keyword evidence="1" id="KW-0472">Membrane</keyword>
<dbReference type="EMBL" id="BKAD01000004">
    <property type="protein sequence ID" value="GEP29399.1"/>
    <property type="molecule type" value="Genomic_DNA"/>
</dbReference>